<organism evidence="2 3">
    <name type="scientific">Spirosoma aureum</name>
    <dbReference type="NCBI Taxonomy" id="2692134"/>
    <lineage>
        <taxon>Bacteria</taxon>
        <taxon>Pseudomonadati</taxon>
        <taxon>Bacteroidota</taxon>
        <taxon>Cytophagia</taxon>
        <taxon>Cytophagales</taxon>
        <taxon>Cytophagaceae</taxon>
        <taxon>Spirosoma</taxon>
    </lineage>
</organism>
<dbReference type="Proteomes" id="UP000501802">
    <property type="component" value="Chromosome"/>
</dbReference>
<feature type="transmembrane region" description="Helical" evidence="1">
    <location>
        <begin position="185"/>
        <end position="204"/>
    </location>
</feature>
<dbReference type="EMBL" id="CP050063">
    <property type="protein sequence ID" value="QIP16963.1"/>
    <property type="molecule type" value="Genomic_DNA"/>
</dbReference>
<dbReference type="RefSeq" id="WP_167217349.1">
    <property type="nucleotide sequence ID" value="NZ_CP050063.1"/>
</dbReference>
<keyword evidence="1" id="KW-0472">Membrane</keyword>
<feature type="transmembrane region" description="Helical" evidence="1">
    <location>
        <begin position="159"/>
        <end position="179"/>
    </location>
</feature>
<dbReference type="KEGG" id="spib:G8759_32165"/>
<keyword evidence="1" id="KW-0812">Transmembrane</keyword>
<reference evidence="2 3" key="1">
    <citation type="submission" date="2020-03" db="EMBL/GenBank/DDBJ databases">
        <authorList>
            <person name="Kim M.K."/>
        </authorList>
    </citation>
    <scope>NUCLEOTIDE SEQUENCE [LARGE SCALE GENOMIC DNA]</scope>
    <source>
        <strain evidence="2 3">BT328</strain>
    </source>
</reference>
<keyword evidence="1" id="KW-1133">Transmembrane helix</keyword>
<name>A0A6G9AXN9_9BACT</name>
<accession>A0A6G9AXN9</accession>
<proteinExistence type="predicted"/>
<keyword evidence="3" id="KW-1185">Reference proteome</keyword>
<evidence type="ECO:0000313" key="2">
    <source>
        <dbReference type="EMBL" id="QIP16963.1"/>
    </source>
</evidence>
<dbReference type="AlphaFoldDB" id="A0A6G9AXN9"/>
<evidence type="ECO:0000313" key="3">
    <source>
        <dbReference type="Proteomes" id="UP000501802"/>
    </source>
</evidence>
<protein>
    <submittedName>
        <fullName evidence="2">Uncharacterized protein</fullName>
    </submittedName>
</protein>
<dbReference type="PROSITE" id="PS51257">
    <property type="entry name" value="PROKAR_LIPOPROTEIN"/>
    <property type="match status" value="1"/>
</dbReference>
<sequence length="206" mass="21817">MKTSLKHLYFALIGTAILSSCSRPIAYFQRGPVESYHTSTVEPAAVPTPSEVTPSPAPSSITSDVTIPVASPTEQVAQAKQAVNQIEAYVRNDNKLASNKKLTSRIERVKSMLSSPSAKMSLASTSTVASKKMTLLERIAAKKINKKIQHKLSPKQPMATSMLTIGLIVAAAGLLLLLIGNGFGAVIGAIALVVGLVLILLELLKQ</sequence>
<gene>
    <name evidence="2" type="ORF">G8759_32165</name>
</gene>
<evidence type="ECO:0000256" key="1">
    <source>
        <dbReference type="SAM" id="Phobius"/>
    </source>
</evidence>